<dbReference type="STRING" id="51031.W2SNN2"/>
<dbReference type="EMBL" id="KI668981">
    <property type="protein sequence ID" value="ETN70302.1"/>
    <property type="molecule type" value="Genomic_DNA"/>
</dbReference>
<protein>
    <recommendedName>
        <fullName evidence="1">Dynein heavy chain AAA module D4 domain-containing protein</fullName>
    </recommendedName>
</protein>
<dbReference type="OrthoDB" id="5593012at2759"/>
<feature type="domain" description="Dynein heavy chain AAA module D4" evidence="1">
    <location>
        <begin position="96"/>
        <end position="151"/>
    </location>
</feature>
<name>W2SNN2_NECAM</name>
<organism evidence="2 3">
    <name type="scientific">Necator americanus</name>
    <name type="common">Human hookworm</name>
    <dbReference type="NCBI Taxonomy" id="51031"/>
    <lineage>
        <taxon>Eukaryota</taxon>
        <taxon>Metazoa</taxon>
        <taxon>Ecdysozoa</taxon>
        <taxon>Nematoda</taxon>
        <taxon>Chromadorea</taxon>
        <taxon>Rhabditida</taxon>
        <taxon>Rhabditina</taxon>
        <taxon>Rhabditomorpha</taxon>
        <taxon>Strongyloidea</taxon>
        <taxon>Ancylostomatidae</taxon>
        <taxon>Bunostominae</taxon>
        <taxon>Necator</taxon>
    </lineage>
</organism>
<dbReference type="Gene3D" id="3.40.50.300">
    <property type="entry name" value="P-loop containing nucleotide triphosphate hydrolases"/>
    <property type="match status" value="1"/>
</dbReference>
<evidence type="ECO:0000313" key="2">
    <source>
        <dbReference type="EMBL" id="ETN70302.1"/>
    </source>
</evidence>
<accession>W2SNN2</accession>
<evidence type="ECO:0000259" key="1">
    <source>
        <dbReference type="Pfam" id="PF12780"/>
    </source>
</evidence>
<proteinExistence type="predicted"/>
<evidence type="ECO:0000313" key="3">
    <source>
        <dbReference type="Proteomes" id="UP000053676"/>
    </source>
</evidence>
<keyword evidence="3" id="KW-1185">Reference proteome</keyword>
<reference evidence="3" key="1">
    <citation type="journal article" date="2014" name="Nat. Genet.">
        <title>Genome of the human hookworm Necator americanus.</title>
        <authorList>
            <person name="Tang Y.T."/>
            <person name="Gao X."/>
            <person name="Rosa B.A."/>
            <person name="Abubucker S."/>
            <person name="Hallsworth-Pepin K."/>
            <person name="Martin J."/>
            <person name="Tyagi R."/>
            <person name="Heizer E."/>
            <person name="Zhang X."/>
            <person name="Bhonagiri-Palsikar V."/>
            <person name="Minx P."/>
            <person name="Warren W.C."/>
            <person name="Wang Q."/>
            <person name="Zhan B."/>
            <person name="Hotez P.J."/>
            <person name="Sternberg P.W."/>
            <person name="Dougall A."/>
            <person name="Gaze S.T."/>
            <person name="Mulvenna J."/>
            <person name="Sotillo J."/>
            <person name="Ranganathan S."/>
            <person name="Rabelo E.M."/>
            <person name="Wilson R.K."/>
            <person name="Felgner P.L."/>
            <person name="Bethony J."/>
            <person name="Hawdon J.M."/>
            <person name="Gasser R.B."/>
            <person name="Loukas A."/>
            <person name="Mitreva M."/>
        </authorList>
    </citation>
    <scope>NUCLEOTIDE SEQUENCE [LARGE SCALE GENOMIC DNA]</scope>
</reference>
<sequence length="165" mass="18423">MVAQKKPARFLGSLNRPSRTFATKFEVANFSNALTDEACELCAKVDRALTTPVEIARKNYLANIFVKIAAMRPSCNVCTALTLRKYNHPTQAKTLLRSYAKILQINVIQSAISNDQHVVLLVEDYEILQPSFLESISCLICSGEVPGLLTTQLNEFGEWGEKEEK</sequence>
<dbReference type="Pfam" id="PF12780">
    <property type="entry name" value="AAA_8"/>
    <property type="match status" value="1"/>
</dbReference>
<dbReference type="InterPro" id="IPR024317">
    <property type="entry name" value="Dynein_heavy_chain_D4_dom"/>
</dbReference>
<dbReference type="Proteomes" id="UP000053676">
    <property type="component" value="Unassembled WGS sequence"/>
</dbReference>
<dbReference type="AlphaFoldDB" id="W2SNN2"/>
<dbReference type="InterPro" id="IPR027417">
    <property type="entry name" value="P-loop_NTPase"/>
</dbReference>
<dbReference type="KEGG" id="nai:NECAME_14877"/>
<gene>
    <name evidence="2" type="ORF">NECAME_14877</name>
</gene>